<dbReference type="Pfam" id="PF00581">
    <property type="entry name" value="Rhodanese"/>
    <property type="match status" value="1"/>
</dbReference>
<feature type="region of interest" description="Disordered" evidence="2">
    <location>
        <begin position="278"/>
        <end position="313"/>
    </location>
</feature>
<reference evidence="4 5" key="1">
    <citation type="submission" date="2016-10" db="EMBL/GenBank/DDBJ databases">
        <authorList>
            <person name="de Groot N.N."/>
        </authorList>
    </citation>
    <scope>NUCLEOTIDE SEQUENCE [LARGE SCALE GENOMIC DNA]</scope>
    <source>
        <strain evidence="4 5">JCM 18415</strain>
    </source>
</reference>
<dbReference type="Proteomes" id="UP000242815">
    <property type="component" value="Unassembled WGS sequence"/>
</dbReference>
<dbReference type="RefSeq" id="WP_090537855.1">
    <property type="nucleotide sequence ID" value="NZ_FOYD01000003.1"/>
</dbReference>
<organism evidence="4 5">
    <name type="scientific">Halopseudomonas formosensis</name>
    <dbReference type="NCBI Taxonomy" id="1002526"/>
    <lineage>
        <taxon>Bacteria</taxon>
        <taxon>Pseudomonadati</taxon>
        <taxon>Pseudomonadota</taxon>
        <taxon>Gammaproteobacteria</taxon>
        <taxon>Pseudomonadales</taxon>
        <taxon>Pseudomonadaceae</taxon>
        <taxon>Halopseudomonas</taxon>
    </lineage>
</organism>
<dbReference type="InterPro" id="IPR020936">
    <property type="entry name" value="TrhO"/>
</dbReference>
<evidence type="ECO:0000313" key="4">
    <source>
        <dbReference type="EMBL" id="SFQ75183.1"/>
    </source>
</evidence>
<feature type="domain" description="Rhodanese" evidence="3">
    <location>
        <begin position="123"/>
        <end position="217"/>
    </location>
</feature>
<dbReference type="EMBL" id="FOYD01000003">
    <property type="protein sequence ID" value="SFQ75183.1"/>
    <property type="molecule type" value="Genomic_DNA"/>
</dbReference>
<dbReference type="Gene3D" id="3.30.70.100">
    <property type="match status" value="1"/>
</dbReference>
<dbReference type="InterPro" id="IPR001763">
    <property type="entry name" value="Rhodanese-like_dom"/>
</dbReference>
<dbReference type="PROSITE" id="PS50206">
    <property type="entry name" value="RHODANESE_3"/>
    <property type="match status" value="1"/>
</dbReference>
<dbReference type="Pfam" id="PF17773">
    <property type="entry name" value="UPF0176_N"/>
    <property type="match status" value="1"/>
</dbReference>
<dbReference type="CDD" id="cd01518">
    <property type="entry name" value="RHOD_YceA"/>
    <property type="match status" value="1"/>
</dbReference>
<keyword evidence="1" id="KW-0560">Oxidoreductase</keyword>
<proteinExistence type="inferred from homology"/>
<dbReference type="SMART" id="SM00450">
    <property type="entry name" value="RHOD"/>
    <property type="match status" value="1"/>
</dbReference>
<dbReference type="AlphaFoldDB" id="A0A1I6B2Q1"/>
<evidence type="ECO:0000256" key="2">
    <source>
        <dbReference type="SAM" id="MobiDB-lite"/>
    </source>
</evidence>
<dbReference type="GO" id="GO:0006400">
    <property type="term" value="P:tRNA modification"/>
    <property type="evidence" value="ECO:0007669"/>
    <property type="project" value="UniProtKB-UniRule"/>
</dbReference>
<dbReference type="GO" id="GO:0016705">
    <property type="term" value="F:oxidoreductase activity, acting on paired donors, with incorporation or reduction of molecular oxygen"/>
    <property type="evidence" value="ECO:0007669"/>
    <property type="project" value="UniProtKB-UniRule"/>
</dbReference>
<comment type="similarity">
    <text evidence="1">Belongs to the TrhO family.</text>
</comment>
<protein>
    <recommendedName>
        <fullName evidence="1">tRNA uridine(34) hydroxylase</fullName>
        <ecNumber evidence="1">1.14.-.-</ecNumber>
    </recommendedName>
    <alternativeName>
        <fullName evidence="1">tRNA hydroxylation protein O</fullName>
    </alternativeName>
</protein>
<dbReference type="InterPro" id="IPR040503">
    <property type="entry name" value="TRHO_N"/>
</dbReference>
<feature type="compositionally biased region" description="Basic and acidic residues" evidence="2">
    <location>
        <begin position="278"/>
        <end position="293"/>
    </location>
</feature>
<evidence type="ECO:0000313" key="5">
    <source>
        <dbReference type="Proteomes" id="UP000242815"/>
    </source>
</evidence>
<gene>
    <name evidence="1" type="primary">trhO</name>
    <name evidence="4" type="ORF">SAMN05216578_10354</name>
</gene>
<comment type="function">
    <text evidence="1">Catalyzes oxygen-dependent 5-hydroxyuridine (ho5U) modification at position 34 in tRNAs.</text>
</comment>
<keyword evidence="1" id="KW-0819">tRNA processing</keyword>
<dbReference type="PANTHER" id="PTHR43268:SF3">
    <property type="entry name" value="RHODANESE-LIKE DOMAIN-CONTAINING PROTEIN 7-RELATED"/>
    <property type="match status" value="1"/>
</dbReference>
<dbReference type="NCBIfam" id="NF001136">
    <property type="entry name" value="PRK00142.1-4"/>
    <property type="match status" value="1"/>
</dbReference>
<evidence type="ECO:0000259" key="3">
    <source>
        <dbReference type="PROSITE" id="PS50206"/>
    </source>
</evidence>
<dbReference type="EC" id="1.14.-.-" evidence="1"/>
<dbReference type="HAMAP" id="MF_00469">
    <property type="entry name" value="TrhO"/>
    <property type="match status" value="1"/>
</dbReference>
<comment type="catalytic activity">
    <reaction evidence="1">
        <text>uridine(34) in tRNA + AH2 + O2 = 5-hydroxyuridine(34) in tRNA + A + H2O</text>
        <dbReference type="Rhea" id="RHEA:64224"/>
        <dbReference type="Rhea" id="RHEA-COMP:11727"/>
        <dbReference type="Rhea" id="RHEA-COMP:13381"/>
        <dbReference type="ChEBI" id="CHEBI:13193"/>
        <dbReference type="ChEBI" id="CHEBI:15377"/>
        <dbReference type="ChEBI" id="CHEBI:15379"/>
        <dbReference type="ChEBI" id="CHEBI:17499"/>
        <dbReference type="ChEBI" id="CHEBI:65315"/>
        <dbReference type="ChEBI" id="CHEBI:136877"/>
    </reaction>
</comment>
<dbReference type="InterPro" id="IPR036873">
    <property type="entry name" value="Rhodanese-like_dom_sf"/>
</dbReference>
<dbReference type="SUPFAM" id="SSF52821">
    <property type="entry name" value="Rhodanese/Cell cycle control phosphatase"/>
    <property type="match status" value="1"/>
</dbReference>
<name>A0A1I6B2Q1_9GAMM</name>
<dbReference type="STRING" id="1002526.SAMN05216578_10354"/>
<evidence type="ECO:0000256" key="1">
    <source>
        <dbReference type="HAMAP-Rule" id="MF_00469"/>
    </source>
</evidence>
<dbReference type="PANTHER" id="PTHR43268">
    <property type="entry name" value="THIOSULFATE SULFURTRANSFERASE/RHODANESE-LIKE DOMAIN-CONTAINING PROTEIN 2"/>
    <property type="match status" value="1"/>
</dbReference>
<accession>A0A1I6B2Q1</accession>
<dbReference type="OrthoDB" id="9778326at2"/>
<sequence>MSNIVVVALYKFVTLEDFQSLREPLLDTMNQHGVRGTLLLALEGINGTVAGTREGTSALLEWLRRDPRLADLDWKESFCDEMPFYRTKVKLKKEIVTMGIPGISPNERVGTYVEPRDWNDLISDPEVLLIDTRNDYEVSIGTFEGAIDPQTRTFREFPEYVRQQFDPQKHKKVAMFCTGGIRCEKASSFMLKEGFEEVYHLRGGILKYLEEVPAEQSKWRGECFVFDNRVTVRHDLAPGTFDQCHACRHPVSAEDMVSPQYEQGVSCPHCYDSLPEKTRRRAQERQRQIELAKRRNQPHPIGLAPELASPNAR</sequence>
<dbReference type="Gene3D" id="3.40.250.10">
    <property type="entry name" value="Rhodanese-like domain"/>
    <property type="match status" value="1"/>
</dbReference>